<evidence type="ECO:0000256" key="4">
    <source>
        <dbReference type="ARBA" id="ARBA00012140"/>
    </source>
</evidence>
<dbReference type="InterPro" id="IPR029063">
    <property type="entry name" value="SAM-dependent_MTases_sf"/>
</dbReference>
<evidence type="ECO:0000256" key="10">
    <source>
        <dbReference type="ARBA" id="ARBA00022884"/>
    </source>
</evidence>
<dbReference type="NCBIfam" id="TIGR00563">
    <property type="entry name" value="rsmB"/>
    <property type="match status" value="1"/>
</dbReference>
<feature type="binding site" evidence="14">
    <location>
        <position position="311"/>
    </location>
    <ligand>
        <name>S-adenosyl-L-methionine</name>
        <dbReference type="ChEBI" id="CHEBI:59789"/>
    </ligand>
</feature>
<sequence>MIDKQKNPRALAVDILVRINKGAYSNIELKQTIANSQLSQLDINLLTEIVYGVMQRKLTLEYYLTPFIADKSVQDWVQALLLTAVFQLHYLDRVPTRAIFNESIEIAKTYGHKGTRLFVTGVLHAIQRKGLPELSEIKDPVQYRSVKYSIAPWIVAQLDAQLGEEKTEKILASINQPAHQAVRVNTEKVTVANAIDKLGRLGYEAHPSKVAADGIRMVKGSVANTELFKNGTLTIQDESAMLVAEAMQLNTGMTVLDACAAPGGKTTHIAQKLGETGSVLALDLHPKKVALIKANAARMGLTNQITAKTLDARKIDEIADDETFDRILVDAPCSGIGLIRRKPEIRYEKSLQDSQNLHKIQIAILNAIAAKLKKNGIITYSTCTILKQENEETITDFLTLHPEFELIQTLTDKQIKASRSEPYLNIYPDDFETDGFFIACLKKRA</sequence>
<dbReference type="PROSITE" id="PS51686">
    <property type="entry name" value="SAM_MT_RSMB_NOP"/>
    <property type="match status" value="1"/>
</dbReference>
<dbReference type="Pfam" id="PF01189">
    <property type="entry name" value="Methyltr_RsmB-F"/>
    <property type="match status" value="1"/>
</dbReference>
<dbReference type="Proteomes" id="UP000051568">
    <property type="component" value="Unassembled WGS sequence"/>
</dbReference>
<keyword evidence="6" id="KW-0698">rRNA processing</keyword>
<evidence type="ECO:0000256" key="8">
    <source>
        <dbReference type="ARBA" id="ARBA00022679"/>
    </source>
</evidence>
<dbReference type="Pfam" id="PF22458">
    <property type="entry name" value="RsmF-B_ferredox"/>
    <property type="match status" value="1"/>
</dbReference>
<keyword evidence="8 14" id="KW-0808">Transferase</keyword>
<dbReference type="InterPro" id="IPR054728">
    <property type="entry name" value="RsmB-like_ferredoxin"/>
</dbReference>
<organism evidence="16 17">
    <name type="scientific">Pediococcus cellicola</name>
    <dbReference type="NCBI Taxonomy" id="319652"/>
    <lineage>
        <taxon>Bacteria</taxon>
        <taxon>Bacillati</taxon>
        <taxon>Bacillota</taxon>
        <taxon>Bacilli</taxon>
        <taxon>Lactobacillales</taxon>
        <taxon>Lactobacillaceae</taxon>
        <taxon>Pediococcus</taxon>
    </lineage>
</organism>
<feature type="binding site" evidence="14">
    <location>
        <position position="283"/>
    </location>
    <ligand>
        <name>S-adenosyl-L-methionine</name>
        <dbReference type="ChEBI" id="CHEBI:59789"/>
    </ligand>
</feature>
<name>A0A0R2IR41_9LACO</name>
<dbReference type="STRING" id="319652.IV80_GL000225"/>
<dbReference type="EC" id="2.1.1.176" evidence="4"/>
<dbReference type="GO" id="GO:0008649">
    <property type="term" value="F:rRNA methyltransferase activity"/>
    <property type="evidence" value="ECO:0007669"/>
    <property type="project" value="InterPro"/>
</dbReference>
<dbReference type="PATRIC" id="fig|319652.3.peg.227"/>
<dbReference type="PROSITE" id="PS01153">
    <property type="entry name" value="NOL1_NOP2_SUN"/>
    <property type="match status" value="1"/>
</dbReference>
<feature type="active site" description="Nucleophile" evidence="14">
    <location>
        <position position="383"/>
    </location>
</feature>
<evidence type="ECO:0000256" key="1">
    <source>
        <dbReference type="ARBA" id="ARBA00002724"/>
    </source>
</evidence>
<comment type="subcellular location">
    <subcellularLocation>
        <location evidence="2">Cytoplasm</location>
    </subcellularLocation>
</comment>
<keyword evidence="7 14" id="KW-0489">Methyltransferase</keyword>
<dbReference type="RefSeq" id="WP_057748257.1">
    <property type="nucleotide sequence ID" value="NZ_BJVH01000001.1"/>
</dbReference>
<dbReference type="PANTHER" id="PTHR22807">
    <property type="entry name" value="NOP2 YEAST -RELATED NOL1/NOP2/FMU SUN DOMAIN-CONTAINING"/>
    <property type="match status" value="1"/>
</dbReference>
<dbReference type="InterPro" id="IPR049560">
    <property type="entry name" value="MeTrfase_RsmB-F_NOP2_cat"/>
</dbReference>
<gene>
    <name evidence="16" type="ORF">IV80_GL000225</name>
</gene>
<comment type="caution">
    <text evidence="16">The sequence shown here is derived from an EMBL/GenBank/DDBJ whole genome shotgun (WGS) entry which is preliminary data.</text>
</comment>
<comment type="function">
    <text evidence="1">Specifically methylates the cytosine at position 967 (m5C967) of 16S rRNA.</text>
</comment>
<evidence type="ECO:0000256" key="7">
    <source>
        <dbReference type="ARBA" id="ARBA00022603"/>
    </source>
</evidence>
<evidence type="ECO:0000256" key="3">
    <source>
        <dbReference type="ARBA" id="ARBA00007494"/>
    </source>
</evidence>
<evidence type="ECO:0000256" key="14">
    <source>
        <dbReference type="PROSITE-ProRule" id="PRU01023"/>
    </source>
</evidence>
<evidence type="ECO:0000256" key="5">
    <source>
        <dbReference type="ARBA" id="ARBA00022490"/>
    </source>
</evidence>
<evidence type="ECO:0000256" key="13">
    <source>
        <dbReference type="ARBA" id="ARBA00047283"/>
    </source>
</evidence>
<feature type="binding site" evidence="14">
    <location>
        <position position="330"/>
    </location>
    <ligand>
        <name>S-adenosyl-L-methionine</name>
        <dbReference type="ChEBI" id="CHEBI:59789"/>
    </ligand>
</feature>
<dbReference type="GO" id="GO:0005737">
    <property type="term" value="C:cytoplasm"/>
    <property type="evidence" value="ECO:0007669"/>
    <property type="project" value="UniProtKB-SubCell"/>
</dbReference>
<keyword evidence="9 14" id="KW-0949">S-adenosyl-L-methionine</keyword>
<dbReference type="FunFam" id="1.10.940.10:FF:000006">
    <property type="entry name" value="16S rRNA (Cytosine(967)-C(5))-methyltransferase RsmB"/>
    <property type="match status" value="1"/>
</dbReference>
<dbReference type="Gene3D" id="1.10.940.10">
    <property type="entry name" value="NusB-like"/>
    <property type="match status" value="1"/>
</dbReference>
<evidence type="ECO:0000313" key="16">
    <source>
        <dbReference type="EMBL" id="KRN67682.1"/>
    </source>
</evidence>
<evidence type="ECO:0000256" key="9">
    <source>
        <dbReference type="ARBA" id="ARBA00022691"/>
    </source>
</evidence>
<keyword evidence="10 14" id="KW-0694">RNA-binding</keyword>
<dbReference type="InterPro" id="IPR023267">
    <property type="entry name" value="RCMT"/>
</dbReference>
<dbReference type="Pfam" id="PF01029">
    <property type="entry name" value="NusB"/>
    <property type="match status" value="1"/>
</dbReference>
<accession>A0A0R2IR41</accession>
<dbReference type="FunFam" id="3.40.50.150:FF:000022">
    <property type="entry name" value="Ribosomal RNA small subunit methyltransferase B"/>
    <property type="match status" value="1"/>
</dbReference>
<dbReference type="SUPFAM" id="SSF53335">
    <property type="entry name" value="S-adenosyl-L-methionine-dependent methyltransferases"/>
    <property type="match status" value="1"/>
</dbReference>
<dbReference type="CDD" id="cd02440">
    <property type="entry name" value="AdoMet_MTases"/>
    <property type="match status" value="1"/>
</dbReference>
<evidence type="ECO:0000256" key="6">
    <source>
        <dbReference type="ARBA" id="ARBA00022552"/>
    </source>
</evidence>
<evidence type="ECO:0000259" key="15">
    <source>
        <dbReference type="PROSITE" id="PS51686"/>
    </source>
</evidence>
<evidence type="ECO:0000256" key="11">
    <source>
        <dbReference type="ARBA" id="ARBA00030399"/>
    </source>
</evidence>
<feature type="domain" description="SAM-dependent MTase RsmB/NOP-type" evidence="15">
    <location>
        <begin position="170"/>
        <end position="444"/>
    </location>
</feature>
<evidence type="ECO:0000256" key="12">
    <source>
        <dbReference type="ARBA" id="ARBA00031088"/>
    </source>
</evidence>
<keyword evidence="5" id="KW-0963">Cytoplasm</keyword>
<dbReference type="GO" id="GO:0006355">
    <property type="term" value="P:regulation of DNA-templated transcription"/>
    <property type="evidence" value="ECO:0007669"/>
    <property type="project" value="InterPro"/>
</dbReference>
<reference evidence="16 17" key="1">
    <citation type="journal article" date="2015" name="Genome Announc.">
        <title>Expanding the biotechnology potential of lactobacilli through comparative genomics of 213 strains and associated genera.</title>
        <authorList>
            <person name="Sun Z."/>
            <person name="Harris H.M."/>
            <person name="McCann A."/>
            <person name="Guo C."/>
            <person name="Argimon S."/>
            <person name="Zhang W."/>
            <person name="Yang X."/>
            <person name="Jeffery I.B."/>
            <person name="Cooney J.C."/>
            <person name="Kagawa T.F."/>
            <person name="Liu W."/>
            <person name="Song Y."/>
            <person name="Salvetti E."/>
            <person name="Wrobel A."/>
            <person name="Rasinkangas P."/>
            <person name="Parkhill J."/>
            <person name="Rea M.C."/>
            <person name="O'Sullivan O."/>
            <person name="Ritari J."/>
            <person name="Douillard F.P."/>
            <person name="Paul Ross R."/>
            <person name="Yang R."/>
            <person name="Briner A.E."/>
            <person name="Felis G.E."/>
            <person name="de Vos W.M."/>
            <person name="Barrangou R."/>
            <person name="Klaenhammer T.R."/>
            <person name="Caufield P.W."/>
            <person name="Cui Y."/>
            <person name="Zhang H."/>
            <person name="O'Toole P.W."/>
        </authorList>
    </citation>
    <scope>NUCLEOTIDE SEQUENCE [LARGE SCALE GENOMIC DNA]</scope>
    <source>
        <strain evidence="16 17">DSM 17757</strain>
    </source>
</reference>
<dbReference type="SUPFAM" id="SSF48013">
    <property type="entry name" value="NusB-like"/>
    <property type="match status" value="1"/>
</dbReference>
<evidence type="ECO:0000256" key="2">
    <source>
        <dbReference type="ARBA" id="ARBA00004496"/>
    </source>
</evidence>
<keyword evidence="17" id="KW-1185">Reference proteome</keyword>
<dbReference type="InterPro" id="IPR004573">
    <property type="entry name" value="rRNA_ssu_MeTfrase_B"/>
</dbReference>
<protein>
    <recommendedName>
        <fullName evidence="4">16S rRNA (cytosine(967)-C(5))-methyltransferase</fullName>
        <ecNumber evidence="4">2.1.1.176</ecNumber>
    </recommendedName>
    <alternativeName>
        <fullName evidence="11">16S rRNA m5C967 methyltransferase</fullName>
    </alternativeName>
    <alternativeName>
        <fullName evidence="12">rRNA (cytosine-C(5)-)-methyltransferase RsmB</fullName>
    </alternativeName>
</protein>
<comment type="catalytic activity">
    <reaction evidence="13">
        <text>cytidine(967) in 16S rRNA + S-adenosyl-L-methionine = 5-methylcytidine(967) in 16S rRNA + S-adenosyl-L-homocysteine + H(+)</text>
        <dbReference type="Rhea" id="RHEA:42748"/>
        <dbReference type="Rhea" id="RHEA-COMP:10219"/>
        <dbReference type="Rhea" id="RHEA-COMP:10220"/>
        <dbReference type="ChEBI" id="CHEBI:15378"/>
        <dbReference type="ChEBI" id="CHEBI:57856"/>
        <dbReference type="ChEBI" id="CHEBI:59789"/>
        <dbReference type="ChEBI" id="CHEBI:74483"/>
        <dbReference type="ChEBI" id="CHEBI:82748"/>
        <dbReference type="EC" id="2.1.1.176"/>
    </reaction>
</comment>
<dbReference type="InterPro" id="IPR006027">
    <property type="entry name" value="NusB_RsmB_TIM44"/>
</dbReference>
<dbReference type="AlphaFoldDB" id="A0A0R2IR41"/>
<dbReference type="InterPro" id="IPR035926">
    <property type="entry name" value="NusB-like_sf"/>
</dbReference>
<dbReference type="InterPro" id="IPR018314">
    <property type="entry name" value="RsmB/NOL1/NOP2-like_CS"/>
</dbReference>
<dbReference type="InterPro" id="IPR001678">
    <property type="entry name" value="MeTrfase_RsmB-F_NOP2_dom"/>
</dbReference>
<dbReference type="Gene3D" id="3.40.50.150">
    <property type="entry name" value="Vaccinia Virus protein VP39"/>
    <property type="match status" value="1"/>
</dbReference>
<dbReference type="Gene3D" id="3.30.70.1170">
    <property type="entry name" value="Sun protein, domain 3"/>
    <property type="match status" value="1"/>
</dbReference>
<dbReference type="GO" id="GO:0003723">
    <property type="term" value="F:RNA binding"/>
    <property type="evidence" value="ECO:0007669"/>
    <property type="project" value="UniProtKB-UniRule"/>
</dbReference>
<comment type="similarity">
    <text evidence="3 14">Belongs to the class I-like SAM-binding methyltransferase superfamily. RsmB/NOP family.</text>
</comment>
<feature type="binding site" evidence="14">
    <location>
        <begin position="259"/>
        <end position="265"/>
    </location>
    <ligand>
        <name>S-adenosyl-L-methionine</name>
        <dbReference type="ChEBI" id="CHEBI:59789"/>
    </ligand>
</feature>
<dbReference type="EMBL" id="JQBR01000001">
    <property type="protein sequence ID" value="KRN67682.1"/>
    <property type="molecule type" value="Genomic_DNA"/>
</dbReference>
<dbReference type="PANTHER" id="PTHR22807:SF53">
    <property type="entry name" value="RIBOSOMAL RNA SMALL SUBUNIT METHYLTRANSFERASE B-RELATED"/>
    <property type="match status" value="1"/>
</dbReference>
<dbReference type="PRINTS" id="PR02008">
    <property type="entry name" value="RCMTFAMILY"/>
</dbReference>
<proteinExistence type="inferred from homology"/>
<dbReference type="NCBIfam" id="NF011494">
    <property type="entry name" value="PRK14902.1"/>
    <property type="match status" value="1"/>
</dbReference>
<evidence type="ECO:0000313" key="17">
    <source>
        <dbReference type="Proteomes" id="UP000051568"/>
    </source>
</evidence>
<dbReference type="OrthoDB" id="9810297at2"/>